<gene>
    <name evidence="1" type="ORF">DDZ18_08840</name>
</gene>
<name>A0A2U2BUU5_9PROT</name>
<organism evidence="1 2">
    <name type="scientific">Marinicauda salina</name>
    <dbReference type="NCBI Taxonomy" id="2135793"/>
    <lineage>
        <taxon>Bacteria</taxon>
        <taxon>Pseudomonadati</taxon>
        <taxon>Pseudomonadota</taxon>
        <taxon>Alphaproteobacteria</taxon>
        <taxon>Maricaulales</taxon>
        <taxon>Maricaulaceae</taxon>
        <taxon>Marinicauda</taxon>
    </lineage>
</organism>
<dbReference type="EMBL" id="QEXV01000003">
    <property type="protein sequence ID" value="PWE17750.1"/>
    <property type="molecule type" value="Genomic_DNA"/>
</dbReference>
<protein>
    <submittedName>
        <fullName evidence="1">Uncharacterized protein</fullName>
    </submittedName>
</protein>
<accession>A0A2U2BUU5</accession>
<dbReference type="RefSeq" id="WP_109252981.1">
    <property type="nucleotide sequence ID" value="NZ_QEXV01000003.1"/>
</dbReference>
<dbReference type="AlphaFoldDB" id="A0A2U2BUU5"/>
<evidence type="ECO:0000313" key="2">
    <source>
        <dbReference type="Proteomes" id="UP000245168"/>
    </source>
</evidence>
<proteinExistence type="predicted"/>
<dbReference type="Proteomes" id="UP000245168">
    <property type="component" value="Unassembled WGS sequence"/>
</dbReference>
<comment type="caution">
    <text evidence="1">The sequence shown here is derived from an EMBL/GenBank/DDBJ whole genome shotgun (WGS) entry which is preliminary data.</text>
</comment>
<evidence type="ECO:0000313" key="1">
    <source>
        <dbReference type="EMBL" id="PWE17750.1"/>
    </source>
</evidence>
<keyword evidence="2" id="KW-1185">Reference proteome</keyword>
<sequence length="72" mass="7905">MTLNAASLSLTAFDGQTIFFFVRKGKGFHLAWDPAPKGTPAFIFERDHTGMTLRAGPFLLDIDAPKLRRPGA</sequence>
<reference evidence="2" key="1">
    <citation type="submission" date="2018-05" db="EMBL/GenBank/DDBJ databases">
        <authorList>
            <person name="Liu B.-T."/>
        </authorList>
    </citation>
    <scope>NUCLEOTIDE SEQUENCE [LARGE SCALE GENOMIC DNA]</scope>
    <source>
        <strain evidence="2">WD6-1</strain>
    </source>
</reference>